<dbReference type="SFLD" id="SFLDS00003">
    <property type="entry name" value="Haloacid_Dehalogenase"/>
    <property type="match status" value="1"/>
</dbReference>
<dbReference type="PANTHER" id="PTHR47478:SF1">
    <property type="entry name" value="PYRIMIDINE 5'-NUCLEOTIDASE YJJG"/>
    <property type="match status" value="1"/>
</dbReference>
<dbReference type="GO" id="GO:0008253">
    <property type="term" value="F:5'-nucleotidase activity"/>
    <property type="evidence" value="ECO:0007669"/>
    <property type="project" value="InterPro"/>
</dbReference>
<dbReference type="Gene3D" id="1.10.150.240">
    <property type="entry name" value="Putative phosphatase, domain 2"/>
    <property type="match status" value="1"/>
</dbReference>
<dbReference type="InterPro" id="IPR023214">
    <property type="entry name" value="HAD_sf"/>
</dbReference>
<keyword evidence="2" id="KW-1185">Reference proteome</keyword>
<gene>
    <name evidence="1" type="ORF">EG849_02055</name>
</gene>
<dbReference type="RefSeq" id="WP_125011424.1">
    <property type="nucleotide sequence ID" value="NZ_RQVR01000002.1"/>
</dbReference>
<dbReference type="InterPro" id="IPR006439">
    <property type="entry name" value="HAD-SF_hydro_IA"/>
</dbReference>
<evidence type="ECO:0000313" key="1">
    <source>
        <dbReference type="EMBL" id="RRJ93643.1"/>
    </source>
</evidence>
<dbReference type="Pfam" id="PF13419">
    <property type="entry name" value="HAD_2"/>
    <property type="match status" value="1"/>
</dbReference>
<dbReference type="InterPro" id="IPR023198">
    <property type="entry name" value="PGP-like_dom2"/>
</dbReference>
<dbReference type="InterPro" id="IPR052550">
    <property type="entry name" value="Pyrimidine_5'-ntase_YjjG"/>
</dbReference>
<dbReference type="InterPro" id="IPR041492">
    <property type="entry name" value="HAD_2"/>
</dbReference>
<dbReference type="Gene3D" id="3.40.50.1000">
    <property type="entry name" value="HAD superfamily/HAD-like"/>
    <property type="match status" value="1"/>
</dbReference>
<comment type="caution">
    <text evidence="1">The sequence shown here is derived from an EMBL/GenBank/DDBJ whole genome shotgun (WGS) entry which is preliminary data.</text>
</comment>
<dbReference type="InterPro" id="IPR011951">
    <property type="entry name" value="HAD-SF_hydro_IA_YjjG/PynA"/>
</dbReference>
<dbReference type="SUPFAM" id="SSF56784">
    <property type="entry name" value="HAD-like"/>
    <property type="match status" value="1"/>
</dbReference>
<dbReference type="NCBIfam" id="TIGR02254">
    <property type="entry name" value="YjjG_YfnB"/>
    <property type="match status" value="1"/>
</dbReference>
<name>A0A3P3WKP4_9FLAO</name>
<sequence>METTISDIFFDLDHTLWDFEKNSAMAFETILKKHGIPVDIAHFVALYVPINSKYWKLYQDDQVTQEQLRYGRLKDVFDSIGYEISDDVIHLLAEEYIHYLPQYNHLFEGTIELLDYLKPKYKLHIITNGFNQIQFNKLKNSNIDHYFETVTNSENAGFKKPNPQIFHYALEISNSKRETSVMIGDNIEADIEGALNVGIDAIMFNEHNIEVAENIKQVNTLLALKNYL</sequence>
<dbReference type="SFLD" id="SFLDG01129">
    <property type="entry name" value="C1.5:_HAD__Beta-PGM__Phosphata"/>
    <property type="match status" value="1"/>
</dbReference>
<evidence type="ECO:0000313" key="2">
    <source>
        <dbReference type="Proteomes" id="UP000271937"/>
    </source>
</evidence>
<organism evidence="1 2">
    <name type="scientific">Flavobacterium macacae</name>
    <dbReference type="NCBI Taxonomy" id="2488993"/>
    <lineage>
        <taxon>Bacteria</taxon>
        <taxon>Pseudomonadati</taxon>
        <taxon>Bacteroidota</taxon>
        <taxon>Flavobacteriia</taxon>
        <taxon>Flavobacteriales</taxon>
        <taxon>Flavobacteriaceae</taxon>
        <taxon>Flavobacterium</taxon>
    </lineage>
</organism>
<protein>
    <submittedName>
        <fullName evidence="1">Noncanonical pyrimidine nucleotidase, YjjG family</fullName>
    </submittedName>
</protein>
<dbReference type="EMBL" id="RQVR01000002">
    <property type="protein sequence ID" value="RRJ93643.1"/>
    <property type="molecule type" value="Genomic_DNA"/>
</dbReference>
<dbReference type="Proteomes" id="UP000271937">
    <property type="component" value="Unassembled WGS sequence"/>
</dbReference>
<dbReference type="AlphaFoldDB" id="A0A3P3WKP4"/>
<dbReference type="OrthoDB" id="9802350at2"/>
<proteinExistence type="predicted"/>
<accession>A0A3P3WKP4</accession>
<dbReference type="InterPro" id="IPR036412">
    <property type="entry name" value="HAD-like_sf"/>
</dbReference>
<dbReference type="PANTHER" id="PTHR47478">
    <property type="match status" value="1"/>
</dbReference>
<dbReference type="NCBIfam" id="TIGR01549">
    <property type="entry name" value="HAD-SF-IA-v1"/>
    <property type="match status" value="1"/>
</dbReference>
<reference evidence="1 2" key="1">
    <citation type="submission" date="2018-11" db="EMBL/GenBank/DDBJ databases">
        <title>Flavobacterium sp. nov., YIM 102600 draft genome.</title>
        <authorList>
            <person name="Li G."/>
            <person name="Jiang Y."/>
        </authorList>
    </citation>
    <scope>NUCLEOTIDE SEQUENCE [LARGE SCALE GENOMIC DNA]</scope>
    <source>
        <strain evidence="1 2">YIM 102600</strain>
    </source>
</reference>
<dbReference type="SFLD" id="SFLDG01135">
    <property type="entry name" value="C1.5.6:_HAD__Beta-PGM__Phospha"/>
    <property type="match status" value="1"/>
</dbReference>